<dbReference type="SUPFAM" id="SSF51556">
    <property type="entry name" value="Metallo-dependent hydrolases"/>
    <property type="match status" value="1"/>
</dbReference>
<dbReference type="KEGG" id="llh:I41_27260"/>
<accession>A0A517TYT5</accession>
<evidence type="ECO:0000313" key="2">
    <source>
        <dbReference type="EMBL" id="QDT73537.1"/>
    </source>
</evidence>
<evidence type="ECO:0000259" key="1">
    <source>
        <dbReference type="Pfam" id="PF04909"/>
    </source>
</evidence>
<dbReference type="Gene3D" id="3.20.20.140">
    <property type="entry name" value="Metal-dependent hydrolases"/>
    <property type="match status" value="1"/>
</dbReference>
<dbReference type="InterPro" id="IPR006680">
    <property type="entry name" value="Amidohydro-rel"/>
</dbReference>
<dbReference type="EMBL" id="CP036339">
    <property type="protein sequence ID" value="QDT73537.1"/>
    <property type="molecule type" value="Genomic_DNA"/>
</dbReference>
<keyword evidence="2" id="KW-0378">Hydrolase</keyword>
<sequence length="420" mass="47272">MNASLREFVEQLPIADVHEHHLPEVIHQRDVNLLQLLQQSYAGWALSRPYCLPSESRDADPMLAGVGPTTWESLTPFLDDSGSTFFVRNIVRAVLELHGGGAAEITRDNWQEIDASVQAAHRRPEWQREVLNRARVTSVITDAYNDPLLDPRPTLGDNYRSVMRINSFALGWHPSSHDHNENRAHEALARVGLRAESFDEYLTALEALVAGMAARGQVALKNALAYDRDVNFDEPNEALARAAWGNAAPSAAERKAFSDFIVDHLCRIAAEHDVPVQVHLGTGIIRGSHPLGIAGLVERHPRTRFLLMHLAYPWSRDLLAMAFVYRNIWLDLTWSFLLSPSHFKLALHEAIEVLPNESRMMVGGDNWHVEETYGAMQTVRRLLAETLDEKVAGGYFGPDAARRLARRILHDNARDFFRSP</sequence>
<feature type="domain" description="Amidohydrolase-related" evidence="1">
    <location>
        <begin position="249"/>
        <end position="418"/>
    </location>
</feature>
<dbReference type="RefSeq" id="WP_145433114.1">
    <property type="nucleotide sequence ID" value="NZ_CP036339.1"/>
</dbReference>
<dbReference type="PANTHER" id="PTHR43383:SF2">
    <property type="entry name" value="AMIDOHYDROLASE 2 FAMILY PROTEIN"/>
    <property type="match status" value="1"/>
</dbReference>
<dbReference type="GO" id="GO:0016787">
    <property type="term" value="F:hydrolase activity"/>
    <property type="evidence" value="ECO:0007669"/>
    <property type="project" value="UniProtKB-KW"/>
</dbReference>
<dbReference type="PANTHER" id="PTHR43383">
    <property type="entry name" value="NODULIN 6"/>
    <property type="match status" value="1"/>
</dbReference>
<gene>
    <name evidence="2" type="ORF">I41_27260</name>
</gene>
<dbReference type="Pfam" id="PF04909">
    <property type="entry name" value="Amidohydro_2"/>
    <property type="match status" value="1"/>
</dbReference>
<keyword evidence="3" id="KW-1185">Reference proteome</keyword>
<dbReference type="OrthoDB" id="231890at2"/>
<dbReference type="Proteomes" id="UP000317909">
    <property type="component" value="Chromosome"/>
</dbReference>
<dbReference type="InterPro" id="IPR032466">
    <property type="entry name" value="Metal_Hydrolase"/>
</dbReference>
<evidence type="ECO:0000313" key="3">
    <source>
        <dbReference type="Proteomes" id="UP000317909"/>
    </source>
</evidence>
<reference evidence="2 3" key="1">
    <citation type="submission" date="2019-02" db="EMBL/GenBank/DDBJ databases">
        <title>Deep-cultivation of Planctomycetes and their phenomic and genomic characterization uncovers novel biology.</title>
        <authorList>
            <person name="Wiegand S."/>
            <person name="Jogler M."/>
            <person name="Boedeker C."/>
            <person name="Pinto D."/>
            <person name="Vollmers J."/>
            <person name="Rivas-Marin E."/>
            <person name="Kohn T."/>
            <person name="Peeters S.H."/>
            <person name="Heuer A."/>
            <person name="Rast P."/>
            <person name="Oberbeckmann S."/>
            <person name="Bunk B."/>
            <person name="Jeske O."/>
            <person name="Meyerdierks A."/>
            <person name="Storesund J.E."/>
            <person name="Kallscheuer N."/>
            <person name="Luecker S."/>
            <person name="Lage O.M."/>
            <person name="Pohl T."/>
            <person name="Merkel B.J."/>
            <person name="Hornburger P."/>
            <person name="Mueller R.-W."/>
            <person name="Bruemmer F."/>
            <person name="Labrenz M."/>
            <person name="Spormann A.M."/>
            <person name="Op den Camp H."/>
            <person name="Overmann J."/>
            <person name="Amann R."/>
            <person name="Jetten M.S.M."/>
            <person name="Mascher T."/>
            <person name="Medema M.H."/>
            <person name="Devos D.P."/>
            <person name="Kaster A.-K."/>
            <person name="Ovreas L."/>
            <person name="Rohde M."/>
            <person name="Galperin M.Y."/>
            <person name="Jogler C."/>
        </authorList>
    </citation>
    <scope>NUCLEOTIDE SEQUENCE [LARGE SCALE GENOMIC DNA]</scope>
    <source>
        <strain evidence="2 3">I41</strain>
    </source>
</reference>
<name>A0A517TYT5_9BACT</name>
<organism evidence="2 3">
    <name type="scientific">Lacipirellula limnantheis</name>
    <dbReference type="NCBI Taxonomy" id="2528024"/>
    <lineage>
        <taxon>Bacteria</taxon>
        <taxon>Pseudomonadati</taxon>
        <taxon>Planctomycetota</taxon>
        <taxon>Planctomycetia</taxon>
        <taxon>Pirellulales</taxon>
        <taxon>Lacipirellulaceae</taxon>
        <taxon>Lacipirellula</taxon>
    </lineage>
</organism>
<protein>
    <submittedName>
        <fullName evidence="2">Amidohydrolase</fullName>
    </submittedName>
</protein>
<dbReference type="AlphaFoldDB" id="A0A517TYT5"/>
<proteinExistence type="predicted"/>